<dbReference type="PANTHER" id="PTHR33908:SF3">
    <property type="entry name" value="UNDECAPRENYL PHOSPHATE-ALPHA-4-AMINO-4-DEOXY-L-ARABINOSE ARABINOSYL TRANSFERASE"/>
    <property type="match status" value="1"/>
</dbReference>
<dbReference type="InterPro" id="IPR040845">
    <property type="entry name" value="Arnt_C"/>
</dbReference>
<evidence type="ECO:0000313" key="12">
    <source>
        <dbReference type="Proteomes" id="UP000036700"/>
    </source>
</evidence>
<dbReference type="GO" id="GO:0009103">
    <property type="term" value="P:lipopolysaccharide biosynthetic process"/>
    <property type="evidence" value="ECO:0007669"/>
    <property type="project" value="UniProtKB-ARBA"/>
</dbReference>
<evidence type="ECO:0000259" key="9">
    <source>
        <dbReference type="Pfam" id="PF02366"/>
    </source>
</evidence>
<feature type="transmembrane region" description="Helical" evidence="8">
    <location>
        <begin position="220"/>
        <end position="241"/>
    </location>
</feature>
<feature type="transmembrane region" description="Helical" evidence="8">
    <location>
        <begin position="18"/>
        <end position="36"/>
    </location>
</feature>
<dbReference type="PATRIC" id="fig|445709.3.peg.1849"/>
<dbReference type="EMBL" id="CP011568">
    <property type="protein sequence ID" value="AKJ68269.1"/>
    <property type="molecule type" value="Genomic_DNA"/>
</dbReference>
<feature type="domain" description="ArnT-like N-terminal" evidence="9">
    <location>
        <begin position="25"/>
        <end position="244"/>
    </location>
</feature>
<keyword evidence="12" id="KW-1185">Reference proteome</keyword>
<feature type="transmembrane region" description="Helical" evidence="8">
    <location>
        <begin position="304"/>
        <end position="324"/>
    </location>
</feature>
<evidence type="ECO:0000256" key="3">
    <source>
        <dbReference type="ARBA" id="ARBA00022676"/>
    </source>
</evidence>
<keyword evidence="4 11" id="KW-0808">Transferase</keyword>
<evidence type="ECO:0000256" key="6">
    <source>
        <dbReference type="ARBA" id="ARBA00022989"/>
    </source>
</evidence>
<proteinExistence type="predicted"/>
<dbReference type="GO" id="GO:0005886">
    <property type="term" value="C:plasma membrane"/>
    <property type="evidence" value="ECO:0007669"/>
    <property type="project" value="UniProtKB-SubCell"/>
</dbReference>
<dbReference type="GO" id="GO:0010041">
    <property type="term" value="P:response to iron(III) ion"/>
    <property type="evidence" value="ECO:0007669"/>
    <property type="project" value="TreeGrafter"/>
</dbReference>
<feature type="transmembrane region" description="Helical" evidence="8">
    <location>
        <begin position="397"/>
        <end position="416"/>
    </location>
</feature>
<evidence type="ECO:0000256" key="4">
    <source>
        <dbReference type="ARBA" id="ARBA00022679"/>
    </source>
</evidence>
<gene>
    <name evidence="11" type="ORF">ABW99_08640</name>
</gene>
<dbReference type="InterPro" id="IPR003342">
    <property type="entry name" value="ArnT-like_N"/>
</dbReference>
<feature type="transmembrane region" description="Helical" evidence="8">
    <location>
        <begin position="330"/>
        <end position="348"/>
    </location>
</feature>
<keyword evidence="7 8" id="KW-0472">Membrane</keyword>
<dbReference type="Pfam" id="PF18583">
    <property type="entry name" value="Arnt_C"/>
    <property type="match status" value="1"/>
</dbReference>
<dbReference type="PANTHER" id="PTHR33908">
    <property type="entry name" value="MANNOSYLTRANSFERASE YKCB-RELATED"/>
    <property type="match status" value="1"/>
</dbReference>
<dbReference type="GO" id="GO:0000030">
    <property type="term" value="F:mannosyltransferase activity"/>
    <property type="evidence" value="ECO:0007669"/>
    <property type="project" value="InterPro"/>
</dbReference>
<evidence type="ECO:0000256" key="1">
    <source>
        <dbReference type="ARBA" id="ARBA00004651"/>
    </source>
</evidence>
<evidence type="ECO:0000256" key="8">
    <source>
        <dbReference type="SAM" id="Phobius"/>
    </source>
</evidence>
<keyword evidence="6 8" id="KW-1133">Transmembrane helix</keyword>
<dbReference type="AlphaFoldDB" id="A0A0G3EQF5"/>
<keyword evidence="3" id="KW-0328">Glycosyltransferase</keyword>
<dbReference type="STRING" id="445709.ABW99_08640"/>
<feature type="domain" description="Aminoarabinose transferase C-terminal" evidence="10">
    <location>
        <begin position="461"/>
        <end position="559"/>
    </location>
</feature>
<dbReference type="GO" id="GO:0006493">
    <property type="term" value="P:protein O-linked glycosylation"/>
    <property type="evidence" value="ECO:0007669"/>
    <property type="project" value="InterPro"/>
</dbReference>
<keyword evidence="5 8" id="KW-0812">Transmembrane</keyword>
<dbReference type="KEGG" id="ptx:ABW99_08640"/>
<evidence type="ECO:0000256" key="7">
    <source>
        <dbReference type="ARBA" id="ARBA00023136"/>
    </source>
</evidence>
<feature type="transmembrane region" description="Helical" evidence="8">
    <location>
        <begin position="120"/>
        <end position="139"/>
    </location>
</feature>
<reference evidence="12" key="1">
    <citation type="submission" date="2015-06" db="EMBL/GenBank/DDBJ databases">
        <authorList>
            <person name="Lim Y.L."/>
            <person name="Ee R."/>
            <person name="Yong D."/>
            <person name="How K.Y."/>
            <person name="Yin W.F."/>
            <person name="Chan K.G."/>
        </authorList>
    </citation>
    <scope>NUCLEOTIDE SEQUENCE [LARGE SCALE GENOMIC DNA]</scope>
    <source>
        <strain evidence="12">DSM 25325</strain>
    </source>
</reference>
<accession>A0A0G3EQF5</accession>
<feature type="transmembrane region" description="Helical" evidence="8">
    <location>
        <begin position="270"/>
        <end position="292"/>
    </location>
</feature>
<dbReference type="Pfam" id="PF02366">
    <property type="entry name" value="PMT"/>
    <property type="match status" value="1"/>
</dbReference>
<comment type="subcellular location">
    <subcellularLocation>
        <location evidence="1">Cell membrane</location>
        <topology evidence="1">Multi-pass membrane protein</topology>
    </subcellularLocation>
</comment>
<evidence type="ECO:0000256" key="2">
    <source>
        <dbReference type="ARBA" id="ARBA00022475"/>
    </source>
</evidence>
<dbReference type="GO" id="GO:0016763">
    <property type="term" value="F:pentosyltransferase activity"/>
    <property type="evidence" value="ECO:0007669"/>
    <property type="project" value="TreeGrafter"/>
</dbReference>
<evidence type="ECO:0000313" key="11">
    <source>
        <dbReference type="EMBL" id="AKJ68269.1"/>
    </source>
</evidence>
<name>A0A0G3EQF5_9BURK</name>
<protein>
    <submittedName>
        <fullName evidence="11">4-amino-4-deoxy-L-arabinose transferase</fullName>
    </submittedName>
</protein>
<feature type="transmembrane region" description="Helical" evidence="8">
    <location>
        <begin position="423"/>
        <end position="441"/>
    </location>
</feature>
<feature type="transmembrane region" description="Helical" evidence="8">
    <location>
        <begin position="176"/>
        <end position="208"/>
    </location>
</feature>
<evidence type="ECO:0000259" key="10">
    <source>
        <dbReference type="Pfam" id="PF18583"/>
    </source>
</evidence>
<organism evidence="11 12">
    <name type="scientific">Pandoraea thiooxydans</name>
    <dbReference type="NCBI Taxonomy" id="445709"/>
    <lineage>
        <taxon>Bacteria</taxon>
        <taxon>Pseudomonadati</taxon>
        <taxon>Pseudomonadota</taxon>
        <taxon>Betaproteobacteria</taxon>
        <taxon>Burkholderiales</taxon>
        <taxon>Burkholderiaceae</taxon>
        <taxon>Pandoraea</taxon>
    </lineage>
</organism>
<dbReference type="InterPro" id="IPR050297">
    <property type="entry name" value="LipidA_mod_glycosyltrf_83"/>
</dbReference>
<keyword evidence="2" id="KW-1003">Cell membrane</keyword>
<dbReference type="Proteomes" id="UP000036700">
    <property type="component" value="Chromosome"/>
</dbReference>
<evidence type="ECO:0000256" key="5">
    <source>
        <dbReference type="ARBA" id="ARBA00022692"/>
    </source>
</evidence>
<feature type="transmembrane region" description="Helical" evidence="8">
    <location>
        <begin position="360"/>
        <end position="377"/>
    </location>
</feature>
<sequence length="562" mass="63929">MTDSSTQTQDRFPLSRPALWLLLLLFTLVWFGTLNYRHLIASDEGRYAEMAREMLASGNWITPRYDGYKYFEKPPLQTWMNALTFMWFGLGEWQARLWTALTGFGGILLAGYTAKRVFNARTGLMTVLVLVGAPMWGLLGHFNVLDMGVTFMMEISLCAMLLAQRPQLPRAQVRRWMWLCWAGMALAVLSKGLIGIVLPGGVLVLYSLISRDWAVWKRAYIVSGLLIFLAISAPWFILVSIHNPEFAYFFFVDQHFKRFLTDYARREGPFYYFVPVLLVGFLPWVSVMWQTAAFTRRMPRQPNGFAPVTLLWVWTGFIFVFFSISSSKLISYILPIAPALAMLIGLYLSQLTAERFKRHLAGYAVLLVLVTVLTAIFGARHGSAKNPLILYQEFRLWLYAAYAAAMVGILLAWRLNRHSVRRALIAFSAGMFALAMIGGSGHEVFGRNSSGVLLVPAVKKAMTRLGPDTPFYSVGMLDHTMPFYLRHTMTMVAFEDELAFGISQEPQKWIPTIPEFIKRWDSEPKALALISPPIYENLKNQHVPMQVIARDARRVIVEKPQS</sequence>
<feature type="transmembrane region" description="Helical" evidence="8">
    <location>
        <begin position="95"/>
        <end position="114"/>
    </location>
</feature>